<organism evidence="1 2">
    <name type="scientific">Escherichia coli</name>
    <dbReference type="NCBI Taxonomy" id="562"/>
    <lineage>
        <taxon>Bacteria</taxon>
        <taxon>Pseudomonadati</taxon>
        <taxon>Pseudomonadota</taxon>
        <taxon>Gammaproteobacteria</taxon>
        <taxon>Enterobacterales</taxon>
        <taxon>Enterobacteriaceae</taxon>
        <taxon>Escherichia</taxon>
    </lineage>
</organism>
<evidence type="ECO:0000313" key="2">
    <source>
        <dbReference type="Proteomes" id="UP000467488"/>
    </source>
</evidence>
<dbReference type="Proteomes" id="UP000467488">
    <property type="component" value="Chromosome"/>
</dbReference>
<reference evidence="1 2" key="1">
    <citation type="submission" date="2020-01" db="EMBL/GenBank/DDBJ databases">
        <title>Dynamics of blaIMP-6 dissemination in carbapenem resistant Enterobacteriacea isolated from regional surveillance in Osaka, Japan.</title>
        <authorList>
            <person name="Abe R."/>
            <person name="Akeda Y."/>
            <person name="Sugawara Y."/>
            <person name="Yamamoto N."/>
            <person name="Tomono K."/>
            <person name="Takeuchi D."/>
            <person name="Kawahara R."/>
            <person name="Hamada S."/>
        </authorList>
    </citation>
    <scope>NUCLEOTIDE SEQUENCE [LARGE SCALE GENOMIC DNA]</scope>
    <source>
        <strain evidence="1 2">E300</strain>
    </source>
</reference>
<proteinExistence type="predicted"/>
<gene>
    <name evidence="1" type="ORF">EIMP300_41810</name>
</gene>
<protein>
    <submittedName>
        <fullName evidence="1">Uncharacterized protein</fullName>
    </submittedName>
</protein>
<dbReference type="AlphaFoldDB" id="A0A8S0FRQ5"/>
<name>A0A8S0FRQ5_ECOLX</name>
<sequence length="66" mass="8018">MDKSGQKCNVAALFISYYLRVITSHYPRIKGANNKTLFKKYRMWRHYIKYCQSKETPKNHIERHLI</sequence>
<accession>A0A8S0FRQ5</accession>
<evidence type="ECO:0000313" key="1">
    <source>
        <dbReference type="EMBL" id="BBU82781.1"/>
    </source>
</evidence>
<dbReference type="EMBL" id="AP022360">
    <property type="protein sequence ID" value="BBU82781.1"/>
    <property type="molecule type" value="Genomic_DNA"/>
</dbReference>